<sequence>MWSVWVELVLLSYRADVTIAMQQQNSNVTLPINRIRLSMRRYINVRHSLSMTRVMFPASCSTGQRLAWGLACRSWRQKCHQLRPPPYISPCGCRVLVVFNKTIVRI</sequence>
<comment type="caution">
    <text evidence="1">The sequence shown here is derived from an EMBL/GenBank/DDBJ whole genome shotgun (WGS) entry which is preliminary data.</text>
</comment>
<dbReference type="EMBL" id="MU266477">
    <property type="protein sequence ID" value="KAH7922639.1"/>
    <property type="molecule type" value="Genomic_DNA"/>
</dbReference>
<name>A0ACB8BBI2_9AGAM</name>
<reference evidence="1" key="1">
    <citation type="journal article" date="2021" name="New Phytol.">
        <title>Evolutionary innovations through gain and loss of genes in the ectomycorrhizal Boletales.</title>
        <authorList>
            <person name="Wu G."/>
            <person name="Miyauchi S."/>
            <person name="Morin E."/>
            <person name="Kuo A."/>
            <person name="Drula E."/>
            <person name="Varga T."/>
            <person name="Kohler A."/>
            <person name="Feng B."/>
            <person name="Cao Y."/>
            <person name="Lipzen A."/>
            <person name="Daum C."/>
            <person name="Hundley H."/>
            <person name="Pangilinan J."/>
            <person name="Johnson J."/>
            <person name="Barry K."/>
            <person name="LaButti K."/>
            <person name="Ng V."/>
            <person name="Ahrendt S."/>
            <person name="Min B."/>
            <person name="Choi I.G."/>
            <person name="Park H."/>
            <person name="Plett J.M."/>
            <person name="Magnuson J."/>
            <person name="Spatafora J.W."/>
            <person name="Nagy L.G."/>
            <person name="Henrissat B."/>
            <person name="Grigoriev I.V."/>
            <person name="Yang Z.L."/>
            <person name="Xu J."/>
            <person name="Martin F.M."/>
        </authorList>
    </citation>
    <scope>NUCLEOTIDE SEQUENCE</scope>
    <source>
        <strain evidence="1">KUC20120723A-06</strain>
    </source>
</reference>
<evidence type="ECO:0000313" key="1">
    <source>
        <dbReference type="EMBL" id="KAH7922639.1"/>
    </source>
</evidence>
<organism evidence="1 2">
    <name type="scientific">Leucogyrophana mollusca</name>
    <dbReference type="NCBI Taxonomy" id="85980"/>
    <lineage>
        <taxon>Eukaryota</taxon>
        <taxon>Fungi</taxon>
        <taxon>Dikarya</taxon>
        <taxon>Basidiomycota</taxon>
        <taxon>Agaricomycotina</taxon>
        <taxon>Agaricomycetes</taxon>
        <taxon>Agaricomycetidae</taxon>
        <taxon>Boletales</taxon>
        <taxon>Boletales incertae sedis</taxon>
        <taxon>Leucogyrophana</taxon>
    </lineage>
</organism>
<proteinExistence type="predicted"/>
<accession>A0ACB8BBI2</accession>
<keyword evidence="2" id="KW-1185">Reference proteome</keyword>
<gene>
    <name evidence="1" type="ORF">BV22DRAFT_642246</name>
</gene>
<protein>
    <submittedName>
        <fullName evidence="1">Uncharacterized protein</fullName>
    </submittedName>
</protein>
<evidence type="ECO:0000313" key="2">
    <source>
        <dbReference type="Proteomes" id="UP000790709"/>
    </source>
</evidence>
<dbReference type="Proteomes" id="UP000790709">
    <property type="component" value="Unassembled WGS sequence"/>
</dbReference>